<evidence type="ECO:0000256" key="2">
    <source>
        <dbReference type="ARBA" id="ARBA00023136"/>
    </source>
</evidence>
<accession>A0A126QSF4</accession>
<dbReference type="GO" id="GO:0009279">
    <property type="term" value="C:cell outer membrane"/>
    <property type="evidence" value="ECO:0007669"/>
    <property type="project" value="UniProtKB-SubCell"/>
</dbReference>
<evidence type="ECO:0000256" key="4">
    <source>
        <dbReference type="PROSITE-ProRule" id="PRU00473"/>
    </source>
</evidence>
<keyword evidence="6" id="KW-0732">Signal</keyword>
<evidence type="ECO:0000256" key="3">
    <source>
        <dbReference type="ARBA" id="ARBA00023237"/>
    </source>
</evidence>
<dbReference type="KEGG" id="dej:AWY79_14400"/>
<dbReference type="PANTHER" id="PTHR30329:SF21">
    <property type="entry name" value="LIPOPROTEIN YIAD-RELATED"/>
    <property type="match status" value="1"/>
</dbReference>
<dbReference type="InterPro" id="IPR036737">
    <property type="entry name" value="OmpA-like_sf"/>
</dbReference>
<dbReference type="OrthoDB" id="5422390at2"/>
<evidence type="ECO:0000256" key="5">
    <source>
        <dbReference type="SAM" id="MobiDB-lite"/>
    </source>
</evidence>
<comment type="subcellular location">
    <subcellularLocation>
        <location evidence="1">Cell outer membrane</location>
    </subcellularLocation>
</comment>
<feature type="compositionally biased region" description="Low complexity" evidence="5">
    <location>
        <begin position="243"/>
        <end position="266"/>
    </location>
</feature>
<feature type="region of interest" description="Disordered" evidence="5">
    <location>
        <begin position="222"/>
        <end position="272"/>
    </location>
</feature>
<feature type="chain" id="PRO_5044292132" evidence="6">
    <location>
        <begin position="20"/>
        <end position="393"/>
    </location>
</feature>
<proteinExistence type="predicted"/>
<dbReference type="AlphaFoldDB" id="A0A126QSF4"/>
<evidence type="ECO:0000313" key="9">
    <source>
        <dbReference type="EMBL" id="TDT86583.1"/>
    </source>
</evidence>
<evidence type="ECO:0000313" key="8">
    <source>
        <dbReference type="EMBL" id="AMK13013.1"/>
    </source>
</evidence>
<dbReference type="SUPFAM" id="SSF103088">
    <property type="entry name" value="OmpA-like"/>
    <property type="match status" value="1"/>
</dbReference>
<protein>
    <submittedName>
        <fullName evidence="8">Flagellar motor protein MotB</fullName>
    </submittedName>
    <submittedName>
        <fullName evidence="9">OOP family OmpA-OmpF porin</fullName>
    </submittedName>
</protein>
<keyword evidence="3" id="KW-0998">Cell outer membrane</keyword>
<dbReference type="InterPro" id="IPR050330">
    <property type="entry name" value="Bact_OuterMem_StrucFunc"/>
</dbReference>
<dbReference type="EMBL" id="CP014206">
    <property type="protein sequence ID" value="AMK13013.1"/>
    <property type="molecule type" value="Genomic_DNA"/>
</dbReference>
<dbReference type="Proteomes" id="UP000295506">
    <property type="component" value="Unassembled WGS sequence"/>
</dbReference>
<dbReference type="InterPro" id="IPR006665">
    <property type="entry name" value="OmpA-like"/>
</dbReference>
<keyword evidence="8" id="KW-0282">Flagellum</keyword>
<evidence type="ECO:0000313" key="11">
    <source>
        <dbReference type="Proteomes" id="UP000295506"/>
    </source>
</evidence>
<keyword evidence="8" id="KW-0966">Cell projection</keyword>
<dbReference type="InterPro" id="IPR006664">
    <property type="entry name" value="OMP_bac"/>
</dbReference>
<dbReference type="Pfam" id="PF00691">
    <property type="entry name" value="OmpA"/>
    <property type="match status" value="1"/>
</dbReference>
<name>A0A126QSF4_9BACT</name>
<evidence type="ECO:0000313" key="10">
    <source>
        <dbReference type="Proteomes" id="UP000055611"/>
    </source>
</evidence>
<dbReference type="PANTHER" id="PTHR30329">
    <property type="entry name" value="STATOR ELEMENT OF FLAGELLAR MOTOR COMPLEX"/>
    <property type="match status" value="1"/>
</dbReference>
<gene>
    <name evidence="8" type="ORF">AWY79_14400</name>
    <name evidence="9" type="ORF">EDC59_11292</name>
</gene>
<keyword evidence="2 4" id="KW-0472">Membrane</keyword>
<reference evidence="9 11" key="2">
    <citation type="submission" date="2019-03" db="EMBL/GenBank/DDBJ databases">
        <title>Genomic Encyclopedia of Type Strains, Phase IV (KMG-IV): sequencing the most valuable type-strain genomes for metagenomic binning, comparative biology and taxonomic classification.</title>
        <authorList>
            <person name="Goeker M."/>
        </authorList>
    </citation>
    <scope>NUCLEOTIDE SEQUENCE [LARGE SCALE GENOMIC DNA]</scope>
    <source>
        <strain evidence="9 11">DSM 101483</strain>
    </source>
</reference>
<dbReference type="PROSITE" id="PS51257">
    <property type="entry name" value="PROKAR_LIPOPROTEIN"/>
    <property type="match status" value="1"/>
</dbReference>
<evidence type="ECO:0000256" key="1">
    <source>
        <dbReference type="ARBA" id="ARBA00004442"/>
    </source>
</evidence>
<sequence length="393" mass="42760">MKKIIFSALLLMLTACSHVDLSLTDQIKVYTDAPVRKSALQVSLHPKGRQISPLTAYFHPFVIQQENRDHAALSSSFSGIFFNAWTEERLFTTMELESGSGYQGLSSAMNTARRRGADLLIIGKVPYFYDGHTLDDSAVTLEVDIYAAGSGELLWTMLQSGRIEKRDPDDYVYFVHETRMNDAPFNRIIRAIAKDMAIPLKAWLPDPEARYQYATTPEEVKQGLLPAPDGAGTDGSDLPPEPGATQGTGAAPAPGASGTPAAPAAGEDGATRPQISGVDLDILFDFDKAVIQQQSYPLLDALGESLSSPQLRGREIVIGGHTDAAGDAQYNLDLSRRRADAVKTYLVDRWKADPALIKTVGYGKTRPLTAGTTDGDQQRNRRVEIRLAPPANQ</sequence>
<dbReference type="CDD" id="cd07185">
    <property type="entry name" value="OmpA_C-like"/>
    <property type="match status" value="1"/>
</dbReference>
<dbReference type="PRINTS" id="PR01021">
    <property type="entry name" value="OMPADOMAIN"/>
</dbReference>
<dbReference type="PROSITE" id="PS51123">
    <property type="entry name" value="OMPA_2"/>
    <property type="match status" value="1"/>
</dbReference>
<keyword evidence="10" id="KW-1185">Reference proteome</keyword>
<dbReference type="EMBL" id="SOBK01000012">
    <property type="protein sequence ID" value="TDT86583.1"/>
    <property type="molecule type" value="Genomic_DNA"/>
</dbReference>
<evidence type="ECO:0000259" key="7">
    <source>
        <dbReference type="PROSITE" id="PS51123"/>
    </source>
</evidence>
<organism evidence="9 11">
    <name type="scientific">Pseudodesulfovibrio indicus</name>
    <dbReference type="NCBI Taxonomy" id="1716143"/>
    <lineage>
        <taxon>Bacteria</taxon>
        <taxon>Pseudomonadati</taxon>
        <taxon>Thermodesulfobacteriota</taxon>
        <taxon>Desulfovibrionia</taxon>
        <taxon>Desulfovibrionales</taxon>
        <taxon>Desulfovibrionaceae</taxon>
    </lineage>
</organism>
<dbReference type="Gene3D" id="3.30.1330.60">
    <property type="entry name" value="OmpA-like domain"/>
    <property type="match status" value="1"/>
</dbReference>
<dbReference type="RefSeq" id="WP_066807262.1">
    <property type="nucleotide sequence ID" value="NZ_CP014206.1"/>
</dbReference>
<reference evidence="8 10" key="1">
    <citation type="journal article" date="2016" name="Front. Microbiol.">
        <title>Genome Sequence of the Piezophilic, Mesophilic Sulfate-Reducing Bacterium Desulfovibrio indicus J2T.</title>
        <authorList>
            <person name="Cao J."/>
            <person name="Maignien L."/>
            <person name="Shao Z."/>
            <person name="Alain K."/>
            <person name="Jebbar M."/>
        </authorList>
    </citation>
    <scope>NUCLEOTIDE SEQUENCE [LARGE SCALE GENOMIC DNA]</scope>
    <source>
        <strain evidence="8 10">J2</strain>
    </source>
</reference>
<feature type="signal peptide" evidence="6">
    <location>
        <begin position="1"/>
        <end position="19"/>
    </location>
</feature>
<evidence type="ECO:0000256" key="6">
    <source>
        <dbReference type="SAM" id="SignalP"/>
    </source>
</evidence>
<feature type="domain" description="OmpA-like" evidence="7">
    <location>
        <begin position="271"/>
        <end position="391"/>
    </location>
</feature>
<dbReference type="Proteomes" id="UP000055611">
    <property type="component" value="Chromosome"/>
</dbReference>
<keyword evidence="8" id="KW-0969">Cilium</keyword>